<evidence type="ECO:0000313" key="2">
    <source>
        <dbReference type="Proteomes" id="UP000002316"/>
    </source>
</evidence>
<dbReference type="Proteomes" id="UP000002316">
    <property type="component" value="Chromosome 7"/>
</dbReference>
<gene>
    <name evidence="1" type="ORF">TbgDal_VII7996</name>
</gene>
<organism evidence="1 2">
    <name type="scientific">Trypanosoma brucei gambiense (strain MHOM/CI/86/DAL972)</name>
    <dbReference type="NCBI Taxonomy" id="679716"/>
    <lineage>
        <taxon>Eukaryota</taxon>
        <taxon>Discoba</taxon>
        <taxon>Euglenozoa</taxon>
        <taxon>Kinetoplastea</taxon>
        <taxon>Metakinetoplastina</taxon>
        <taxon>Trypanosomatida</taxon>
        <taxon>Trypanosomatidae</taxon>
        <taxon>Trypanosoma</taxon>
    </lineage>
</organism>
<protein>
    <submittedName>
        <fullName evidence="1">Uncharacterized protein</fullName>
    </submittedName>
</protein>
<dbReference type="EMBL" id="FN554970">
    <property type="protein sequence ID" value="CBH12934.1"/>
    <property type="molecule type" value="Genomic_DNA"/>
</dbReference>
<accession>C9ZU48</accession>
<proteinExistence type="predicted"/>
<dbReference type="RefSeq" id="XP_011775213.1">
    <property type="nucleotide sequence ID" value="XM_011776911.1"/>
</dbReference>
<dbReference type="AlphaFoldDB" id="C9ZU48"/>
<dbReference type="GeneID" id="23863117"/>
<reference evidence="2" key="1">
    <citation type="journal article" date="2010" name="PLoS Negl. Trop. Dis.">
        <title>The genome sequence of Trypanosoma brucei gambiense, causative agent of chronic human african trypanosomiasis.</title>
        <authorList>
            <person name="Jackson A.P."/>
            <person name="Sanders M."/>
            <person name="Berry A."/>
            <person name="McQuillan J."/>
            <person name="Aslett M.A."/>
            <person name="Quail M.A."/>
            <person name="Chukualim B."/>
            <person name="Capewell P."/>
            <person name="MacLeod A."/>
            <person name="Melville S.E."/>
            <person name="Gibson W."/>
            <person name="Barry J.D."/>
            <person name="Berriman M."/>
            <person name="Hertz-Fowler C."/>
        </authorList>
    </citation>
    <scope>NUCLEOTIDE SEQUENCE [LARGE SCALE GENOMIC DNA]</scope>
    <source>
        <strain evidence="2">MHOM/CI/86/DAL972</strain>
    </source>
</reference>
<evidence type="ECO:0000313" key="1">
    <source>
        <dbReference type="EMBL" id="CBH12934.1"/>
    </source>
</evidence>
<name>C9ZU48_TRYB9</name>
<sequence length="141" mass="15191">MPTTTVFSPTEGSTLFTQLHAGSNRVSTRGSQVGVLSQHRKSTLSNRTIECGGSCFSVISHSITGTSRNLIFPLTLTKKKKIECARFKATGHMSAHHITPPSLIFSTTMASVHIQRRIKYSLPEVTISASVALPVLVPTAI</sequence>
<dbReference type="KEGG" id="tbg:TbgDal_VII7996"/>